<dbReference type="CDD" id="cd17546">
    <property type="entry name" value="REC_hyHK_CKI1_RcsC-like"/>
    <property type="match status" value="1"/>
</dbReference>
<evidence type="ECO:0000313" key="14">
    <source>
        <dbReference type="EMBL" id="RGV73973.1"/>
    </source>
</evidence>
<dbReference type="SMART" id="SM00448">
    <property type="entry name" value="REC"/>
    <property type="match status" value="1"/>
</dbReference>
<keyword evidence="5 10" id="KW-0597">Phosphoprotein</keyword>
<dbReference type="Pfam" id="PF02518">
    <property type="entry name" value="HATPase_c"/>
    <property type="match status" value="1"/>
</dbReference>
<evidence type="ECO:0000256" key="3">
    <source>
        <dbReference type="ARBA" id="ARBA00012438"/>
    </source>
</evidence>
<feature type="modified residue" description="4-aspartylphosphate" evidence="10">
    <location>
        <position position="778"/>
    </location>
</feature>
<dbReference type="Gene3D" id="3.30.565.10">
    <property type="entry name" value="Histidine kinase-like ATPase, C-terminal domain"/>
    <property type="match status" value="1"/>
</dbReference>
<dbReference type="Pfam" id="PF00072">
    <property type="entry name" value="Response_reg"/>
    <property type="match status" value="1"/>
</dbReference>
<dbReference type="EC" id="2.7.13.3" evidence="3"/>
<dbReference type="InterPro" id="IPR004358">
    <property type="entry name" value="Sig_transdc_His_kin-like_C"/>
</dbReference>
<feature type="domain" description="Response regulatory" evidence="13">
    <location>
        <begin position="726"/>
        <end position="847"/>
    </location>
</feature>
<evidence type="ECO:0000256" key="4">
    <source>
        <dbReference type="ARBA" id="ARBA00018672"/>
    </source>
</evidence>
<keyword evidence="11" id="KW-1133">Transmembrane helix</keyword>
<dbReference type="Gene3D" id="1.10.287.130">
    <property type="match status" value="1"/>
</dbReference>
<dbReference type="SUPFAM" id="SSF47384">
    <property type="entry name" value="Homodimeric domain of signal transducing histidine kinase"/>
    <property type="match status" value="1"/>
</dbReference>
<dbReference type="PANTHER" id="PTHR45339:SF1">
    <property type="entry name" value="HYBRID SIGNAL TRANSDUCTION HISTIDINE KINASE J"/>
    <property type="match status" value="1"/>
</dbReference>
<evidence type="ECO:0000256" key="11">
    <source>
        <dbReference type="SAM" id="Phobius"/>
    </source>
</evidence>
<gene>
    <name evidence="14" type="ORF">DWW02_18405</name>
</gene>
<dbReference type="RefSeq" id="WP_118019097.1">
    <property type="nucleotide sequence ID" value="NZ_JAQEBA010000004.1"/>
</dbReference>
<organism evidence="14 15">
    <name type="scientific">Enterocloster bolteae</name>
    <dbReference type="NCBI Taxonomy" id="208479"/>
    <lineage>
        <taxon>Bacteria</taxon>
        <taxon>Bacillati</taxon>
        <taxon>Bacillota</taxon>
        <taxon>Clostridia</taxon>
        <taxon>Lachnospirales</taxon>
        <taxon>Lachnospiraceae</taxon>
        <taxon>Enterocloster</taxon>
    </lineage>
</organism>
<dbReference type="PROSITE" id="PS50110">
    <property type="entry name" value="RESPONSE_REGULATORY"/>
    <property type="match status" value="1"/>
</dbReference>
<comment type="caution">
    <text evidence="14">The sequence shown here is derived from an EMBL/GenBank/DDBJ whole genome shotgun (WGS) entry which is preliminary data.</text>
</comment>
<dbReference type="Proteomes" id="UP000284543">
    <property type="component" value="Unassembled WGS sequence"/>
</dbReference>
<dbReference type="AlphaFoldDB" id="A0A412Z297"/>
<evidence type="ECO:0000256" key="9">
    <source>
        <dbReference type="ARBA" id="ARBA00074306"/>
    </source>
</evidence>
<evidence type="ECO:0000313" key="15">
    <source>
        <dbReference type="Proteomes" id="UP000284543"/>
    </source>
</evidence>
<comment type="similarity">
    <text evidence="2">In the N-terminal section; belongs to the phytochrome family.</text>
</comment>
<dbReference type="InterPro" id="IPR036890">
    <property type="entry name" value="HATPase_C_sf"/>
</dbReference>
<accession>A0A412Z297</accession>
<dbReference type="CDD" id="cd16922">
    <property type="entry name" value="HATPase_EvgS-ArcB-TorS-like"/>
    <property type="match status" value="1"/>
</dbReference>
<dbReference type="PROSITE" id="PS50109">
    <property type="entry name" value="HIS_KIN"/>
    <property type="match status" value="1"/>
</dbReference>
<name>A0A412Z297_9FIRM</name>
<comment type="function">
    <text evidence="8">May play the central regulatory role in sporulation. It may be an element of the effector pathway responsible for the activation of sporulation genes in response to nutritional stress. Spo0A may act in concert with spo0H (a sigma factor) to control the expression of some genes that are critical to the sporulation process.</text>
</comment>
<dbReference type="InterPro" id="IPR003661">
    <property type="entry name" value="HisK_dim/P_dom"/>
</dbReference>
<dbReference type="Gene3D" id="3.30.450.20">
    <property type="entry name" value="PAS domain"/>
    <property type="match status" value="1"/>
</dbReference>
<dbReference type="FunFam" id="3.30.565.10:FF:000010">
    <property type="entry name" value="Sensor histidine kinase RcsC"/>
    <property type="match status" value="1"/>
</dbReference>
<keyword evidence="11" id="KW-0472">Membrane</keyword>
<dbReference type="CDD" id="cd00082">
    <property type="entry name" value="HisKA"/>
    <property type="match status" value="1"/>
</dbReference>
<sequence>MLKERVRRRIIFLLFGISIVCVLLFGGITVKNIYSSKSSDTVTKISQIYLQEMTEQLNSHFSTNMDGLFVQIQTIADYLHEIELNSEKELNQILFYKVQQENEFDQLALISSTGVAYSSTGTFSAISKIKDLDLLLSGEKRVISFNEGIWDTNMLLLGIPVEKMELGGERLVAIVAGIDTSVINQKLALGKEGTDSYSNIIFRNGSFVIASTYSEAAKYGANFFSTLEKQAEFDDEYSLEEMREKITGGKSGMVSLKIGKRHEYIYFSPIQGTDWYLCTSMSYDTVNSQVSSLSHFLLTMAVAVFALILLIILVFFLLYQRSEKRNHELLLAEKERAEVASYAKGNFLSQMSHEIRTPLNGIIGMIALGRQHAGEVERVLNCMDKIDLSAKHLLALVNDVLDMSKIESGKIELHHEPFDFSVLLKALMITFYDESKQKGISYNILLSGNLEEKLEGDALRLNQILTNLLSNAMKFSPQGGSVTLEVREQKREDKKLWIAFYVRDTGCGISSENIERIFLPFEQENEGTTRQYGGTGLGLPITKRFVELMGGTISAESTVGAGSCFKVELPFGCLGVTGPTESSGMGKYALVVHHHPDIRSYLTGLLGQNGFNVKTASSRETAVLMADDICKKGCPLALCIIWWNVSSEMIQLVEEIRQAAVGSAPRIVINGYDKDELNEVVHQTNADGMLVCPAFQSDVERLLHELESGAIAEKTGEQLASFDGMNILVAEDNEINLEIAAGLLENAGAHICTACNGKEAIKQFDSSQVGFFDLILMDVQMPEMDGCDATKKIRTLSRADAKTVRIIAMTANVLEEDRKRCLNSGMDAHIGKPFSLEDIAREYNQIGGKSQ</sequence>
<evidence type="ECO:0000256" key="6">
    <source>
        <dbReference type="ARBA" id="ARBA00022777"/>
    </source>
</evidence>
<feature type="transmembrane region" description="Helical" evidence="11">
    <location>
        <begin position="12"/>
        <end position="34"/>
    </location>
</feature>
<dbReference type="SUPFAM" id="SSF52172">
    <property type="entry name" value="CheY-like"/>
    <property type="match status" value="2"/>
</dbReference>
<dbReference type="InterPro" id="IPR011006">
    <property type="entry name" value="CheY-like_superfamily"/>
</dbReference>
<keyword evidence="11" id="KW-0812">Transmembrane</keyword>
<evidence type="ECO:0000256" key="2">
    <source>
        <dbReference type="ARBA" id="ARBA00006402"/>
    </source>
</evidence>
<dbReference type="InterPro" id="IPR003594">
    <property type="entry name" value="HATPase_dom"/>
</dbReference>
<evidence type="ECO:0000256" key="8">
    <source>
        <dbReference type="ARBA" id="ARBA00024867"/>
    </source>
</evidence>
<evidence type="ECO:0000259" key="13">
    <source>
        <dbReference type="PROSITE" id="PS50110"/>
    </source>
</evidence>
<dbReference type="SMART" id="SM00387">
    <property type="entry name" value="HATPase_c"/>
    <property type="match status" value="1"/>
</dbReference>
<dbReference type="GO" id="GO:0000155">
    <property type="term" value="F:phosphorelay sensor kinase activity"/>
    <property type="evidence" value="ECO:0007669"/>
    <property type="project" value="InterPro"/>
</dbReference>
<dbReference type="PRINTS" id="PR00344">
    <property type="entry name" value="BCTRLSENSOR"/>
</dbReference>
<dbReference type="SUPFAM" id="SSF55874">
    <property type="entry name" value="ATPase domain of HSP90 chaperone/DNA topoisomerase II/histidine kinase"/>
    <property type="match status" value="1"/>
</dbReference>
<dbReference type="PANTHER" id="PTHR45339">
    <property type="entry name" value="HYBRID SIGNAL TRANSDUCTION HISTIDINE KINASE J"/>
    <property type="match status" value="1"/>
</dbReference>
<feature type="transmembrane region" description="Helical" evidence="11">
    <location>
        <begin position="296"/>
        <end position="319"/>
    </location>
</feature>
<dbReference type="EMBL" id="QRZM01000008">
    <property type="protein sequence ID" value="RGV73973.1"/>
    <property type="molecule type" value="Genomic_DNA"/>
</dbReference>
<evidence type="ECO:0000259" key="12">
    <source>
        <dbReference type="PROSITE" id="PS50109"/>
    </source>
</evidence>
<dbReference type="InterPro" id="IPR036097">
    <property type="entry name" value="HisK_dim/P_sf"/>
</dbReference>
<comment type="catalytic activity">
    <reaction evidence="1">
        <text>ATP + protein L-histidine = ADP + protein N-phospho-L-histidine.</text>
        <dbReference type="EC" id="2.7.13.3"/>
    </reaction>
</comment>
<evidence type="ECO:0000256" key="1">
    <source>
        <dbReference type="ARBA" id="ARBA00000085"/>
    </source>
</evidence>
<dbReference type="InterPro" id="IPR001789">
    <property type="entry name" value="Sig_transdc_resp-reg_receiver"/>
</dbReference>
<evidence type="ECO:0000256" key="5">
    <source>
        <dbReference type="ARBA" id="ARBA00022553"/>
    </source>
</evidence>
<dbReference type="InterPro" id="IPR005467">
    <property type="entry name" value="His_kinase_dom"/>
</dbReference>
<keyword evidence="7" id="KW-0902">Two-component regulatory system</keyword>
<proteinExistence type="inferred from homology"/>
<reference evidence="14 15" key="1">
    <citation type="submission" date="2018-08" db="EMBL/GenBank/DDBJ databases">
        <title>A genome reference for cultivated species of the human gut microbiota.</title>
        <authorList>
            <person name="Zou Y."/>
            <person name="Xue W."/>
            <person name="Luo G."/>
        </authorList>
    </citation>
    <scope>NUCLEOTIDE SEQUENCE [LARGE SCALE GENOMIC DNA]</scope>
    <source>
        <strain evidence="14 15">AF14-18</strain>
    </source>
</reference>
<protein>
    <recommendedName>
        <fullName evidence="9">Circadian input-output histidine kinase CikA</fullName>
        <ecNumber evidence="3">2.7.13.3</ecNumber>
    </recommendedName>
    <alternativeName>
        <fullName evidence="4">Stage 0 sporulation protein A homolog</fullName>
    </alternativeName>
</protein>
<feature type="domain" description="Histidine kinase" evidence="12">
    <location>
        <begin position="350"/>
        <end position="573"/>
    </location>
</feature>
<evidence type="ECO:0000256" key="10">
    <source>
        <dbReference type="PROSITE-ProRule" id="PRU00169"/>
    </source>
</evidence>
<dbReference type="SMART" id="SM00388">
    <property type="entry name" value="HisKA"/>
    <property type="match status" value="1"/>
</dbReference>
<keyword evidence="6" id="KW-0418">Kinase</keyword>
<dbReference type="Gene3D" id="3.40.50.2300">
    <property type="match status" value="2"/>
</dbReference>
<evidence type="ECO:0000256" key="7">
    <source>
        <dbReference type="ARBA" id="ARBA00023012"/>
    </source>
</evidence>
<dbReference type="Pfam" id="PF00512">
    <property type="entry name" value="HisKA"/>
    <property type="match status" value="1"/>
</dbReference>
<keyword evidence="6" id="KW-0808">Transferase</keyword>